<keyword evidence="2" id="KW-1185">Reference proteome</keyword>
<sequence length="99" mass="11172">MLMKRKSLQEDEATDSLALDVLLWMVQDPDRLLPFLNATGLTPDALRRAREDPAILDAVLDHVMADEPVLIACARALECPPERIAAAWRRRRPPDFEAP</sequence>
<dbReference type="Pfam" id="PF12096">
    <property type="entry name" value="DUF3572"/>
    <property type="match status" value="1"/>
</dbReference>
<organism evidence="1 2">
    <name type="scientific">Methylobacterium gregans</name>
    <dbReference type="NCBI Taxonomy" id="374424"/>
    <lineage>
        <taxon>Bacteria</taxon>
        <taxon>Pseudomonadati</taxon>
        <taxon>Pseudomonadota</taxon>
        <taxon>Alphaproteobacteria</taxon>
        <taxon>Hyphomicrobiales</taxon>
        <taxon>Methylobacteriaceae</taxon>
        <taxon>Methylobacterium</taxon>
    </lineage>
</organism>
<dbReference type="AlphaFoldDB" id="A0AA37MC96"/>
<evidence type="ECO:0000313" key="1">
    <source>
        <dbReference type="EMBL" id="GJD79334.1"/>
    </source>
</evidence>
<dbReference type="EMBL" id="BPQM01000059">
    <property type="protein sequence ID" value="GJD79334.1"/>
    <property type="molecule type" value="Genomic_DNA"/>
</dbReference>
<gene>
    <name evidence="1" type="ORF">NBEOAGPD_2559</name>
</gene>
<protein>
    <recommendedName>
        <fullName evidence="3">DUF3572 domain-containing protein</fullName>
    </recommendedName>
</protein>
<dbReference type="InterPro" id="IPR021955">
    <property type="entry name" value="DUF3572"/>
</dbReference>
<reference evidence="1" key="1">
    <citation type="journal article" date="2016" name="Front. Microbiol.">
        <title>Genome Sequence of the Piezophilic, Mesophilic Sulfate-Reducing Bacterium Desulfovibrio indicus J2T.</title>
        <authorList>
            <person name="Cao J."/>
            <person name="Maignien L."/>
            <person name="Shao Z."/>
            <person name="Alain K."/>
            <person name="Jebbar M."/>
        </authorList>
    </citation>
    <scope>NUCLEOTIDE SEQUENCE</scope>
    <source>
        <strain evidence="1">NBRC 103626</strain>
    </source>
</reference>
<evidence type="ECO:0008006" key="3">
    <source>
        <dbReference type="Google" id="ProtNLM"/>
    </source>
</evidence>
<accession>A0AA37MC96</accession>
<proteinExistence type="predicted"/>
<name>A0AA37MC96_9HYPH</name>
<reference evidence="1" key="2">
    <citation type="submission" date="2021-08" db="EMBL/GenBank/DDBJ databases">
        <authorList>
            <person name="Tani A."/>
            <person name="Ola A."/>
            <person name="Ogura Y."/>
            <person name="Katsura K."/>
            <person name="Hayashi T."/>
        </authorList>
    </citation>
    <scope>NUCLEOTIDE SEQUENCE</scope>
    <source>
        <strain evidence="1">NBRC 103626</strain>
    </source>
</reference>
<dbReference type="Proteomes" id="UP001055108">
    <property type="component" value="Unassembled WGS sequence"/>
</dbReference>
<evidence type="ECO:0000313" key="2">
    <source>
        <dbReference type="Proteomes" id="UP001055108"/>
    </source>
</evidence>
<comment type="caution">
    <text evidence="1">The sequence shown here is derived from an EMBL/GenBank/DDBJ whole genome shotgun (WGS) entry which is preliminary data.</text>
</comment>